<dbReference type="AlphaFoldDB" id="A0A979FQQ1"/>
<evidence type="ECO:0000313" key="7">
    <source>
        <dbReference type="RefSeq" id="XP_047739440.1"/>
    </source>
</evidence>
<dbReference type="Gene3D" id="2.140.10.30">
    <property type="entry name" value="Dipeptidylpeptidase IV, N-terminal domain"/>
    <property type="match status" value="1"/>
</dbReference>
<organism evidence="6 7">
    <name type="scientific">Hyalella azteca</name>
    <name type="common">Amphipod</name>
    <dbReference type="NCBI Taxonomy" id="294128"/>
    <lineage>
        <taxon>Eukaryota</taxon>
        <taxon>Metazoa</taxon>
        <taxon>Ecdysozoa</taxon>
        <taxon>Arthropoda</taxon>
        <taxon>Crustacea</taxon>
        <taxon>Multicrustacea</taxon>
        <taxon>Malacostraca</taxon>
        <taxon>Eumalacostraca</taxon>
        <taxon>Peracarida</taxon>
        <taxon>Amphipoda</taxon>
        <taxon>Senticaudata</taxon>
        <taxon>Talitrida</taxon>
        <taxon>Talitroidea</taxon>
        <taxon>Hyalellidae</taxon>
        <taxon>Hyalella</taxon>
    </lineage>
</organism>
<dbReference type="Proteomes" id="UP000694843">
    <property type="component" value="Unplaced"/>
</dbReference>
<proteinExistence type="predicted"/>
<keyword evidence="4" id="KW-0812">Transmembrane</keyword>
<dbReference type="KEGG" id="hazt:108676921"/>
<dbReference type="RefSeq" id="XP_047739440.1">
    <property type="nucleotide sequence ID" value="XM_047883484.1"/>
</dbReference>
<dbReference type="GO" id="GO:0004177">
    <property type="term" value="F:aminopeptidase activity"/>
    <property type="evidence" value="ECO:0007669"/>
    <property type="project" value="UniProtKB-KW"/>
</dbReference>
<feature type="transmembrane region" description="Helical" evidence="4">
    <location>
        <begin position="33"/>
        <end position="58"/>
    </location>
</feature>
<dbReference type="InterPro" id="IPR050278">
    <property type="entry name" value="Serine_Prot_S9B/DPPIV"/>
</dbReference>
<dbReference type="InterPro" id="IPR002469">
    <property type="entry name" value="Peptidase_S9B_N"/>
</dbReference>
<dbReference type="PANTHER" id="PTHR11731">
    <property type="entry name" value="PROTEASE FAMILY S9B,C DIPEPTIDYL-PEPTIDASE IV-RELATED"/>
    <property type="match status" value="1"/>
</dbReference>
<dbReference type="PANTHER" id="PTHR11731:SF200">
    <property type="entry name" value="DIPEPTIDYL PEPTIDASE 10, ISOFORM B"/>
    <property type="match status" value="1"/>
</dbReference>
<keyword evidence="2" id="KW-0720">Serine protease</keyword>
<evidence type="ECO:0000256" key="2">
    <source>
        <dbReference type="ARBA" id="ARBA00022825"/>
    </source>
</evidence>
<sequence>MGRRWQVAPDTTVQVVDPIGCKKDDNAPAPRNWASIIIALSIIFSVLLLVLMAALLMGPQAPPFFGRRMVMADLFDPKLKPKPMAYQWLADDKLAYMSEGAGVRLIDLSTGSNSTLVTDLAIRQTSADGFSVSPDLRYVLLRHDVVMGRRNLISALYSIYDVYTRHYYPLTLPDGLASTPSVPVRLQHAQWVPRALGLTQNSTEDIGRSLVVVYNGSLLFLANPSAAPVNLTPDASLGVLTYGQPDLLYEELLEEGTAVWPSPEGASLLVGAFDDSRVRTLPVLRYEGGFPHLHTLRYPTVGTELPEVLLWLYDLSSVHLPPTRYRLLPPPSFRSSGHYLLGCGWAQEDRVWASWVTGDLSSSALTLCSAPFWFCSTVRAAPWCVVLHGAWCSTVRAAPRFSMVRGAPLYSSAPR</sequence>
<name>A0A979FQQ1_HYAAZ</name>
<dbReference type="GO" id="GO:0008236">
    <property type="term" value="F:serine-type peptidase activity"/>
    <property type="evidence" value="ECO:0007669"/>
    <property type="project" value="UniProtKB-KW"/>
</dbReference>
<keyword evidence="1" id="KW-0378">Hydrolase</keyword>
<evidence type="ECO:0000256" key="4">
    <source>
        <dbReference type="SAM" id="Phobius"/>
    </source>
</evidence>
<protein>
    <submittedName>
        <fullName evidence="7">Inactive dipeptidyl peptidase 10</fullName>
    </submittedName>
</protein>
<feature type="domain" description="Dipeptidylpeptidase IV N-terminal" evidence="5">
    <location>
        <begin position="133"/>
        <end position="376"/>
    </location>
</feature>
<dbReference type="GO" id="GO:0006508">
    <property type="term" value="P:proteolysis"/>
    <property type="evidence" value="ECO:0007669"/>
    <property type="project" value="InterPro"/>
</dbReference>
<evidence type="ECO:0000313" key="6">
    <source>
        <dbReference type="Proteomes" id="UP000694843"/>
    </source>
</evidence>
<dbReference type="GO" id="GO:0005886">
    <property type="term" value="C:plasma membrane"/>
    <property type="evidence" value="ECO:0007669"/>
    <property type="project" value="TreeGrafter"/>
</dbReference>
<gene>
    <name evidence="7" type="primary">LOC108676921</name>
</gene>
<dbReference type="Pfam" id="PF00930">
    <property type="entry name" value="DPPIV_N"/>
    <property type="match status" value="1"/>
</dbReference>
<keyword evidence="1" id="KW-0031">Aminopeptidase</keyword>
<reference evidence="7" key="1">
    <citation type="submission" date="2025-08" db="UniProtKB">
        <authorList>
            <consortium name="RefSeq"/>
        </authorList>
    </citation>
    <scope>IDENTIFICATION</scope>
    <source>
        <tissue evidence="7">Whole organism</tissue>
    </source>
</reference>
<keyword evidence="4" id="KW-0472">Membrane</keyword>
<evidence type="ECO:0000256" key="3">
    <source>
        <dbReference type="ARBA" id="ARBA00023180"/>
    </source>
</evidence>
<dbReference type="GO" id="GO:0008239">
    <property type="term" value="F:dipeptidyl-peptidase activity"/>
    <property type="evidence" value="ECO:0007669"/>
    <property type="project" value="TreeGrafter"/>
</dbReference>
<keyword evidence="4" id="KW-1133">Transmembrane helix</keyword>
<keyword evidence="1" id="KW-0645">Protease</keyword>
<dbReference type="SUPFAM" id="SSF82171">
    <property type="entry name" value="DPP6 N-terminal domain-like"/>
    <property type="match status" value="1"/>
</dbReference>
<accession>A0A979FQQ1</accession>
<evidence type="ECO:0000259" key="5">
    <source>
        <dbReference type="Pfam" id="PF00930"/>
    </source>
</evidence>
<keyword evidence="3" id="KW-0325">Glycoprotein</keyword>
<evidence type="ECO:0000256" key="1">
    <source>
        <dbReference type="ARBA" id="ARBA00022438"/>
    </source>
</evidence>
<dbReference type="GeneID" id="108676921"/>
<feature type="non-terminal residue" evidence="7">
    <location>
        <position position="415"/>
    </location>
</feature>
<dbReference type="OrthoDB" id="6339929at2759"/>
<keyword evidence="6" id="KW-1185">Reference proteome</keyword>